<dbReference type="CDD" id="cd06782">
    <property type="entry name" value="cpPDZ_CPP-like"/>
    <property type="match status" value="1"/>
</dbReference>
<keyword evidence="7" id="KW-0732">Signal</keyword>
<feature type="signal peptide" evidence="7">
    <location>
        <begin position="1"/>
        <end position="27"/>
    </location>
</feature>
<evidence type="ECO:0000313" key="9">
    <source>
        <dbReference type="EMBL" id="MCQ3829020.1"/>
    </source>
</evidence>
<dbReference type="InterPro" id="IPR004447">
    <property type="entry name" value="Peptidase_S41A"/>
</dbReference>
<dbReference type="Pfam" id="PF03572">
    <property type="entry name" value="Peptidase_S41"/>
    <property type="match status" value="1"/>
</dbReference>
<comment type="similarity">
    <text evidence="1 5">Belongs to the peptidase S41A family.</text>
</comment>
<keyword evidence="4 5" id="KW-0720">Serine protease</keyword>
<dbReference type="InterPro" id="IPR055210">
    <property type="entry name" value="CtpA/B_N"/>
</dbReference>
<feature type="compositionally biased region" description="Basic and acidic residues" evidence="6">
    <location>
        <begin position="446"/>
        <end position="469"/>
    </location>
</feature>
<dbReference type="SUPFAM" id="SSF52096">
    <property type="entry name" value="ClpP/crotonase"/>
    <property type="match status" value="1"/>
</dbReference>
<dbReference type="CDD" id="cd07560">
    <property type="entry name" value="Peptidase_S41_CPP"/>
    <property type="match status" value="1"/>
</dbReference>
<dbReference type="Proteomes" id="UP001205566">
    <property type="component" value="Unassembled WGS sequence"/>
</dbReference>
<feature type="chain" id="PRO_5047529428" evidence="7">
    <location>
        <begin position="28"/>
        <end position="469"/>
    </location>
</feature>
<keyword evidence="3 5" id="KW-0378">Hydrolase</keyword>
<dbReference type="NCBIfam" id="TIGR00225">
    <property type="entry name" value="prc"/>
    <property type="match status" value="1"/>
</dbReference>
<feature type="region of interest" description="Disordered" evidence="6">
    <location>
        <begin position="378"/>
        <end position="416"/>
    </location>
</feature>
<evidence type="ECO:0000256" key="5">
    <source>
        <dbReference type="RuleBase" id="RU004404"/>
    </source>
</evidence>
<dbReference type="SMART" id="SM00245">
    <property type="entry name" value="TSPc"/>
    <property type="match status" value="1"/>
</dbReference>
<evidence type="ECO:0000256" key="6">
    <source>
        <dbReference type="SAM" id="MobiDB-lite"/>
    </source>
</evidence>
<sequence length="469" mass="51143">MFTPKMLARLIGVAALTALPLMGLSQAGQLDTADDRVSLEAESRLPLEDLRSFAKVFEQIRRGYVEEVDDSTLLEFAIKGMLQGLDPHSSYLDSRSFTDLQANTTGEFAGLGIEVGIEDDYITIITPMDDTPAERAGLRAGDVILRMSGKSMRGVSLDDAVEKMRGPVGSPVTLTIGRKGHKEPFDVTLKRDKVRVYSVRGEMLEDGYGYLRISQFQLDTGNDLVRAMNKLKKQGELKGLVIDLRNNPGGVLQSSVEVVDAFLEEGLVVYTEGRNESSNLRYSASPGDLSKGAPLVVLINDGSASAAEIVAGALQDHRRAVVMGTDSFGKGSVQTVIPINDDRAIKLTTALYFTPKGRSIQAQGIKPDITVERVQVKRMDGRTRTTEADLAGHLGNGNGGEESGSEDRKRAKAGQEDWYSRDNQVFEALNVLKGLNLYVRRVPAHSSEKPSAETEETKDKVARVRPEDL</sequence>
<evidence type="ECO:0000256" key="1">
    <source>
        <dbReference type="ARBA" id="ARBA00009179"/>
    </source>
</evidence>
<feature type="compositionally biased region" description="Basic and acidic residues" evidence="6">
    <location>
        <begin position="405"/>
        <end position="416"/>
    </location>
</feature>
<dbReference type="PANTHER" id="PTHR32060:SF30">
    <property type="entry name" value="CARBOXY-TERMINAL PROCESSING PROTEASE CTPA"/>
    <property type="match status" value="1"/>
</dbReference>
<evidence type="ECO:0000256" key="3">
    <source>
        <dbReference type="ARBA" id="ARBA00022801"/>
    </source>
</evidence>
<evidence type="ECO:0000256" key="7">
    <source>
        <dbReference type="SAM" id="SignalP"/>
    </source>
</evidence>
<feature type="domain" description="PDZ" evidence="8">
    <location>
        <begin position="97"/>
        <end position="165"/>
    </location>
</feature>
<dbReference type="SMART" id="SM00228">
    <property type="entry name" value="PDZ"/>
    <property type="match status" value="1"/>
</dbReference>
<dbReference type="InterPro" id="IPR029045">
    <property type="entry name" value="ClpP/crotonase-like_dom_sf"/>
</dbReference>
<dbReference type="EMBL" id="JACASI010000015">
    <property type="protein sequence ID" value="MCQ3829020.1"/>
    <property type="molecule type" value="Genomic_DNA"/>
</dbReference>
<dbReference type="Gene3D" id="3.90.226.10">
    <property type="entry name" value="2-enoyl-CoA Hydratase, Chain A, domain 1"/>
    <property type="match status" value="1"/>
</dbReference>
<dbReference type="Pfam" id="PF00595">
    <property type="entry name" value="PDZ"/>
    <property type="match status" value="1"/>
</dbReference>
<keyword evidence="10" id="KW-1185">Reference proteome</keyword>
<comment type="caution">
    <text evidence="9">The sequence shown here is derived from an EMBL/GenBank/DDBJ whole genome shotgun (WGS) entry which is preliminary data.</text>
</comment>
<evidence type="ECO:0000259" key="8">
    <source>
        <dbReference type="PROSITE" id="PS50106"/>
    </source>
</evidence>
<feature type="region of interest" description="Disordered" evidence="6">
    <location>
        <begin position="442"/>
        <end position="469"/>
    </location>
</feature>
<dbReference type="InterPro" id="IPR001478">
    <property type="entry name" value="PDZ"/>
</dbReference>
<evidence type="ECO:0000256" key="4">
    <source>
        <dbReference type="ARBA" id="ARBA00022825"/>
    </source>
</evidence>
<dbReference type="Gene3D" id="3.30.750.44">
    <property type="match status" value="1"/>
</dbReference>
<dbReference type="PANTHER" id="PTHR32060">
    <property type="entry name" value="TAIL-SPECIFIC PROTEASE"/>
    <property type="match status" value="1"/>
</dbReference>
<reference evidence="9" key="1">
    <citation type="thesis" date="2020" institute="Technische Universitat Dresden" country="Dresden, Germany">
        <title>The Agarolytic System of Microbulbifer elongatus PORT2, Isolated from Batu Karas, Pangandaran West Java Indonesia.</title>
        <authorList>
            <person name="Anggraeni S.R."/>
        </authorList>
    </citation>
    <scope>NUCLEOTIDE SEQUENCE</scope>
    <source>
        <strain evidence="9">PORT2</strain>
    </source>
</reference>
<name>A0ABT1NYR3_9GAMM</name>
<dbReference type="RefSeq" id="WP_255873843.1">
    <property type="nucleotide sequence ID" value="NZ_JACASI010000015.1"/>
</dbReference>
<proteinExistence type="inferred from homology"/>
<dbReference type="Gene3D" id="2.30.42.10">
    <property type="match status" value="1"/>
</dbReference>
<dbReference type="PROSITE" id="PS50106">
    <property type="entry name" value="PDZ"/>
    <property type="match status" value="1"/>
</dbReference>
<feature type="compositionally biased region" description="Basic and acidic residues" evidence="6">
    <location>
        <begin position="378"/>
        <end position="387"/>
    </location>
</feature>
<accession>A0ABT1NYR3</accession>
<dbReference type="Pfam" id="PF22694">
    <property type="entry name" value="CtpB_N-like"/>
    <property type="match status" value="1"/>
</dbReference>
<keyword evidence="2 5" id="KW-0645">Protease</keyword>
<organism evidence="9 10">
    <name type="scientific">Microbulbifer elongatus</name>
    <dbReference type="NCBI Taxonomy" id="86173"/>
    <lineage>
        <taxon>Bacteria</taxon>
        <taxon>Pseudomonadati</taxon>
        <taxon>Pseudomonadota</taxon>
        <taxon>Gammaproteobacteria</taxon>
        <taxon>Cellvibrionales</taxon>
        <taxon>Microbulbiferaceae</taxon>
        <taxon>Microbulbifer</taxon>
    </lineage>
</organism>
<evidence type="ECO:0000313" key="10">
    <source>
        <dbReference type="Proteomes" id="UP001205566"/>
    </source>
</evidence>
<evidence type="ECO:0000256" key="2">
    <source>
        <dbReference type="ARBA" id="ARBA00022670"/>
    </source>
</evidence>
<gene>
    <name evidence="9" type="ORF">HXX02_06160</name>
</gene>
<protein>
    <submittedName>
        <fullName evidence="9">S41 family peptidase</fullName>
    </submittedName>
</protein>
<dbReference type="InterPro" id="IPR005151">
    <property type="entry name" value="Tail-specific_protease"/>
</dbReference>
<dbReference type="SUPFAM" id="SSF50156">
    <property type="entry name" value="PDZ domain-like"/>
    <property type="match status" value="1"/>
</dbReference>
<dbReference type="InterPro" id="IPR036034">
    <property type="entry name" value="PDZ_sf"/>
</dbReference>